<evidence type="ECO:0000313" key="3">
    <source>
        <dbReference type="Proteomes" id="UP000225277"/>
    </source>
</evidence>
<gene>
    <name evidence="2" type="ORF">RCC_08706</name>
</gene>
<feature type="compositionally biased region" description="Basic residues" evidence="1">
    <location>
        <begin position="31"/>
        <end position="46"/>
    </location>
</feature>
<dbReference type="RefSeq" id="XP_023629722.1">
    <property type="nucleotide sequence ID" value="XM_023773954.1"/>
</dbReference>
<feature type="compositionally biased region" description="Polar residues" evidence="1">
    <location>
        <begin position="56"/>
        <end position="65"/>
    </location>
</feature>
<sequence length="197" mass="21636">MTDPGHEHPGAFLNSTTDRNHAQFPSSPHRSPSRRHEHRGRRKHSCSHYEDKSDHGSASSVSTSHRPSKALTPHHTTVCRCECGCKWSNCGGHSSSEALMLASLGRMVPTATSNQALVKHGSQDMAGLGDPILRILREEQLTIYRPPGADRLSADNYSNKVNFGSLHHEAHAPAKVGLRMKALDFGLKQAGLQRIRK</sequence>
<dbReference type="Proteomes" id="UP000225277">
    <property type="component" value="Unassembled WGS sequence"/>
</dbReference>
<feature type="region of interest" description="Disordered" evidence="1">
    <location>
        <begin position="1"/>
        <end position="71"/>
    </location>
</feature>
<organism evidence="2 3">
    <name type="scientific">Ramularia collo-cygni</name>
    <dbReference type="NCBI Taxonomy" id="112498"/>
    <lineage>
        <taxon>Eukaryota</taxon>
        <taxon>Fungi</taxon>
        <taxon>Dikarya</taxon>
        <taxon>Ascomycota</taxon>
        <taxon>Pezizomycotina</taxon>
        <taxon>Dothideomycetes</taxon>
        <taxon>Dothideomycetidae</taxon>
        <taxon>Mycosphaerellales</taxon>
        <taxon>Mycosphaerellaceae</taxon>
        <taxon>Ramularia</taxon>
    </lineage>
</organism>
<evidence type="ECO:0000313" key="2">
    <source>
        <dbReference type="EMBL" id="CZT22998.1"/>
    </source>
</evidence>
<dbReference type="GeneID" id="35603790"/>
<proteinExistence type="predicted"/>
<name>A0A2D3VMW1_9PEZI</name>
<dbReference type="EMBL" id="FJUY01000015">
    <property type="protein sequence ID" value="CZT22998.1"/>
    <property type="molecule type" value="Genomic_DNA"/>
</dbReference>
<reference evidence="2 3" key="1">
    <citation type="submission" date="2016-03" db="EMBL/GenBank/DDBJ databases">
        <authorList>
            <person name="Ploux O."/>
        </authorList>
    </citation>
    <scope>NUCLEOTIDE SEQUENCE [LARGE SCALE GENOMIC DNA]</scope>
    <source>
        <strain evidence="2 3">URUG2</strain>
    </source>
</reference>
<protein>
    <submittedName>
        <fullName evidence="2">Uncharacterized protein</fullName>
    </submittedName>
</protein>
<accession>A0A2D3VMW1</accession>
<dbReference type="AlphaFoldDB" id="A0A2D3VMW1"/>
<evidence type="ECO:0000256" key="1">
    <source>
        <dbReference type="SAM" id="MobiDB-lite"/>
    </source>
</evidence>
<keyword evidence="3" id="KW-1185">Reference proteome</keyword>